<dbReference type="PATRIC" id="fig|1610491.3.peg.1881"/>
<feature type="binding site" evidence="11">
    <location>
        <position position="86"/>
    </location>
    <ligand>
        <name>NAD(+)</name>
        <dbReference type="ChEBI" id="CHEBI:57540"/>
    </ligand>
</feature>
<dbReference type="InterPro" id="IPR001732">
    <property type="entry name" value="UDP-Glc/GDP-Man_DH_N"/>
</dbReference>
<dbReference type="PIRSF" id="PIRSF000124">
    <property type="entry name" value="UDPglc_GDPman_dh"/>
    <property type="match status" value="1"/>
</dbReference>
<feature type="binding site" evidence="10">
    <location>
        <begin position="155"/>
        <end position="158"/>
    </location>
    <ligand>
        <name>substrate</name>
    </ligand>
</feature>
<dbReference type="PANTHER" id="PTHR43750:SF3">
    <property type="entry name" value="UDP-GLUCOSE 6-DEHYDROGENASE TUAD"/>
    <property type="match status" value="1"/>
</dbReference>
<feature type="binding site" evidence="11">
    <location>
        <position position="35"/>
    </location>
    <ligand>
        <name>NAD(+)</name>
        <dbReference type="ChEBI" id="CHEBI:57540"/>
    </ligand>
</feature>
<dbReference type="Gene3D" id="1.20.5.100">
    <property type="entry name" value="Cytochrome c1, transmembrane anchor, C-terminal"/>
    <property type="match status" value="1"/>
</dbReference>
<dbReference type="InterPro" id="IPR014027">
    <property type="entry name" value="UDP-Glc/GDP-Man_DH_C"/>
</dbReference>
<dbReference type="PANTHER" id="PTHR43750">
    <property type="entry name" value="UDP-GLUCOSE 6-DEHYDROGENASE TUAD"/>
    <property type="match status" value="1"/>
</dbReference>
<evidence type="ECO:0000256" key="1">
    <source>
        <dbReference type="ARBA" id="ARBA00004701"/>
    </source>
</evidence>
<sequence length="456" mass="49972">MRIVVIGSGYVGLVSATCFAEMGHHVVCVDRDAERIARLRDGEVPIHEPGLEPLLLRNHQQGRLHFAQTLRPVLTNIDLCFIAVGTPSAPDGSADTSQVLAVAEELGRWLPQRCVVVNKSTAPVGTAERIERTIARGLTQREAGFTVPVVSNPEFLREGCAVEDFMRPDRVIIGCADDQARQTMEALYAPFLRKQPRLMVMGRREAEMSKYAANAMLATRISFMNEMASLCEQLGVDIEKVRLGVGSDSRIGYDFLYAGCGYGGSCFPKDVRALIHTAQRHGLPSHILQAVEERNTIQKAGLFVKLQQQLGALDGRTIAVWGLAFKPGTDDVREAPALQLIASLLEAGAVVQAHDPVATASVLRCVPAHWLTSGQLVLHAQDPYAVLDDADALVIPTEWKPFRQPDWQRVRGLLRQPVVIDGRNLYDPAQMQALGFHYSSFGRPSVTAGDMQRQAA</sequence>
<feature type="binding site" evidence="11">
    <location>
        <position position="30"/>
    </location>
    <ligand>
        <name>NAD(+)</name>
        <dbReference type="ChEBI" id="CHEBI:57540"/>
    </ligand>
</feature>
<evidence type="ECO:0000256" key="8">
    <source>
        <dbReference type="PIRNR" id="PIRNR000124"/>
    </source>
</evidence>
<comment type="caution">
    <text evidence="13">The sequence shown here is derived from an EMBL/GenBank/DDBJ whole genome shotgun (WGS) entry which is preliminary data.</text>
</comment>
<dbReference type="UniPathway" id="UPA00038">
    <property type="reaction ID" value="UER00491"/>
</dbReference>
<evidence type="ECO:0000259" key="12">
    <source>
        <dbReference type="SMART" id="SM00984"/>
    </source>
</evidence>
<dbReference type="SMART" id="SM00984">
    <property type="entry name" value="UDPG_MGDP_dh_C"/>
    <property type="match status" value="1"/>
</dbReference>
<evidence type="ECO:0000256" key="6">
    <source>
        <dbReference type="ARBA" id="ARBA00023027"/>
    </source>
</evidence>
<dbReference type="Gene3D" id="3.40.50.720">
    <property type="entry name" value="NAD(P)-binding Rossmann-like Domain"/>
    <property type="match status" value="2"/>
</dbReference>
<dbReference type="GO" id="GO:0051287">
    <property type="term" value="F:NAD binding"/>
    <property type="evidence" value="ECO:0007669"/>
    <property type="project" value="InterPro"/>
</dbReference>
<dbReference type="Pfam" id="PF03720">
    <property type="entry name" value="UDPG_MGDP_dh_C"/>
    <property type="match status" value="1"/>
</dbReference>
<evidence type="ECO:0000256" key="3">
    <source>
        <dbReference type="ARBA" id="ARBA00012954"/>
    </source>
</evidence>
<dbReference type="EMBL" id="LBNQ01000025">
    <property type="protein sequence ID" value="KKW67732.1"/>
    <property type="molecule type" value="Genomic_DNA"/>
</dbReference>
<protein>
    <recommendedName>
        <fullName evidence="4 8">UDP-glucose 6-dehydrogenase</fullName>
        <ecNumber evidence="3 8">1.1.1.22</ecNumber>
    </recommendedName>
</protein>
<dbReference type="GO" id="GO:0000271">
    <property type="term" value="P:polysaccharide biosynthetic process"/>
    <property type="evidence" value="ECO:0007669"/>
    <property type="project" value="InterPro"/>
</dbReference>
<evidence type="ECO:0000256" key="5">
    <source>
        <dbReference type="ARBA" id="ARBA00023002"/>
    </source>
</evidence>
<dbReference type="SUPFAM" id="SSF48179">
    <property type="entry name" value="6-phosphogluconate dehydrogenase C-terminal domain-like"/>
    <property type="match status" value="1"/>
</dbReference>
<dbReference type="InterPro" id="IPR036291">
    <property type="entry name" value="NAD(P)-bd_dom_sf"/>
</dbReference>
<dbReference type="InterPro" id="IPR014026">
    <property type="entry name" value="UDP-Glc/GDP-Man_DH_dimer"/>
</dbReference>
<feature type="binding site" evidence="10">
    <location>
        <position position="326"/>
    </location>
    <ligand>
        <name>substrate</name>
    </ligand>
</feature>
<accession>A0A0U1PYY2</accession>
<keyword evidence="6 8" id="KW-0520">NAD</keyword>
<dbReference type="InterPro" id="IPR028357">
    <property type="entry name" value="UDPglc_DH_bac"/>
</dbReference>
<name>A0A0U1PYY2_9BURK</name>
<reference evidence="13 14" key="1">
    <citation type="submission" date="2015-05" db="EMBL/GenBank/DDBJ databases">
        <title>Draft genome sequence of Lampropedia sp. CT6, isolated from the microbial mat of a hot water spring, located at Manikaran, India.</title>
        <authorList>
            <person name="Tripathi C."/>
            <person name="Rani P."/>
            <person name="Mahato N.K."/>
            <person name="Lal R."/>
        </authorList>
    </citation>
    <scope>NUCLEOTIDE SEQUENCE [LARGE SCALE GENOMIC DNA]</scope>
    <source>
        <strain evidence="13 14">CT6</strain>
    </source>
</reference>
<feature type="binding site" evidence="10">
    <location>
        <position position="210"/>
    </location>
    <ligand>
        <name>substrate</name>
    </ligand>
</feature>
<feature type="binding site" evidence="10">
    <location>
        <begin position="255"/>
        <end position="259"/>
    </location>
    <ligand>
        <name>substrate</name>
    </ligand>
</feature>
<dbReference type="AlphaFoldDB" id="A0A0U1PYY2"/>
<keyword evidence="14" id="KW-1185">Reference proteome</keyword>
<comment type="similarity">
    <text evidence="2 8">Belongs to the UDP-glucose/GDP-mannose dehydrogenase family.</text>
</comment>
<proteinExistence type="inferred from homology"/>
<dbReference type="InterPro" id="IPR017476">
    <property type="entry name" value="UDP-Glc/GDP-Man"/>
</dbReference>
<dbReference type="PIRSF" id="PIRSF500134">
    <property type="entry name" value="UDPglc_DH_bac"/>
    <property type="match status" value="1"/>
</dbReference>
<evidence type="ECO:0000256" key="2">
    <source>
        <dbReference type="ARBA" id="ARBA00006601"/>
    </source>
</evidence>
<evidence type="ECO:0000313" key="14">
    <source>
        <dbReference type="Proteomes" id="UP000050580"/>
    </source>
</evidence>
<evidence type="ECO:0000256" key="7">
    <source>
        <dbReference type="ARBA" id="ARBA00047473"/>
    </source>
</evidence>
<evidence type="ECO:0000256" key="11">
    <source>
        <dbReference type="PIRSR" id="PIRSR500134-3"/>
    </source>
</evidence>
<feature type="domain" description="UDP-glucose/GDP-mannose dehydrogenase C-terminal" evidence="12">
    <location>
        <begin position="319"/>
        <end position="428"/>
    </location>
</feature>
<feature type="binding site" evidence="11">
    <location>
        <position position="269"/>
    </location>
    <ligand>
        <name>NAD(+)</name>
        <dbReference type="ChEBI" id="CHEBI:57540"/>
    </ligand>
</feature>
<dbReference type="NCBIfam" id="TIGR03026">
    <property type="entry name" value="NDP-sugDHase"/>
    <property type="match status" value="1"/>
</dbReference>
<feature type="binding site" evidence="10">
    <location>
        <position position="263"/>
    </location>
    <ligand>
        <name>substrate</name>
    </ligand>
</feature>
<dbReference type="Proteomes" id="UP000050580">
    <property type="component" value="Unassembled WGS sequence"/>
</dbReference>
<feature type="binding site" evidence="11">
    <location>
        <position position="158"/>
    </location>
    <ligand>
        <name>NAD(+)</name>
        <dbReference type="ChEBI" id="CHEBI:57540"/>
    </ligand>
</feature>
<dbReference type="InterPro" id="IPR036220">
    <property type="entry name" value="UDP-Glc/GDP-Man_DH_C_sf"/>
</dbReference>
<dbReference type="SUPFAM" id="SSF51735">
    <property type="entry name" value="NAD(P)-binding Rossmann-fold domains"/>
    <property type="match status" value="1"/>
</dbReference>
<dbReference type="InterPro" id="IPR008927">
    <property type="entry name" value="6-PGluconate_DH-like_C_sf"/>
</dbReference>
<evidence type="ECO:0000256" key="10">
    <source>
        <dbReference type="PIRSR" id="PIRSR500134-2"/>
    </source>
</evidence>
<comment type="catalytic activity">
    <reaction evidence="7 8">
        <text>UDP-alpha-D-glucose + 2 NAD(+) + H2O = UDP-alpha-D-glucuronate + 2 NADH + 3 H(+)</text>
        <dbReference type="Rhea" id="RHEA:23596"/>
        <dbReference type="ChEBI" id="CHEBI:15377"/>
        <dbReference type="ChEBI" id="CHEBI:15378"/>
        <dbReference type="ChEBI" id="CHEBI:57540"/>
        <dbReference type="ChEBI" id="CHEBI:57945"/>
        <dbReference type="ChEBI" id="CHEBI:58052"/>
        <dbReference type="ChEBI" id="CHEBI:58885"/>
        <dbReference type="EC" id="1.1.1.22"/>
    </reaction>
</comment>
<dbReference type="SUPFAM" id="SSF52413">
    <property type="entry name" value="UDP-glucose/GDP-mannose dehydrogenase C-terminal domain"/>
    <property type="match status" value="1"/>
</dbReference>
<dbReference type="STRING" id="1610491.AAV94_08835"/>
<dbReference type="Pfam" id="PF03721">
    <property type="entry name" value="UDPG_MGDP_dh_N"/>
    <property type="match status" value="1"/>
</dbReference>
<dbReference type="OrthoDB" id="9803238at2"/>
<feature type="active site" description="Nucleophile" evidence="9">
    <location>
        <position position="266"/>
    </location>
</feature>
<evidence type="ECO:0000256" key="9">
    <source>
        <dbReference type="PIRSR" id="PIRSR500134-1"/>
    </source>
</evidence>
<feature type="binding site" evidence="11">
    <location>
        <position position="333"/>
    </location>
    <ligand>
        <name>NAD(+)</name>
        <dbReference type="ChEBI" id="CHEBI:57540"/>
    </ligand>
</feature>
<dbReference type="GO" id="GO:0006065">
    <property type="term" value="P:UDP-glucuronate biosynthetic process"/>
    <property type="evidence" value="ECO:0007669"/>
    <property type="project" value="UniProtKB-UniPathway"/>
</dbReference>
<feature type="binding site" evidence="11">
    <location>
        <position position="121"/>
    </location>
    <ligand>
        <name>NAD(+)</name>
        <dbReference type="ChEBI" id="CHEBI:57540"/>
    </ligand>
</feature>
<dbReference type="EC" id="1.1.1.22" evidence="3 8"/>
<evidence type="ECO:0000256" key="4">
    <source>
        <dbReference type="ARBA" id="ARBA00015132"/>
    </source>
</evidence>
<keyword evidence="5 8" id="KW-0560">Oxidoreductase</keyword>
<comment type="pathway">
    <text evidence="1">Nucleotide-sugar biosynthesis; UDP-alpha-D-glucuronate biosynthesis; UDP-alpha-D-glucuronate from UDP-alpha-D-glucose: step 1/1.</text>
</comment>
<dbReference type="GO" id="GO:0003979">
    <property type="term" value="F:UDP-glucose 6-dehydrogenase activity"/>
    <property type="evidence" value="ECO:0007669"/>
    <property type="project" value="UniProtKB-EC"/>
</dbReference>
<organism evidence="13 14">
    <name type="scientific">Lampropedia cohaerens</name>
    <dbReference type="NCBI Taxonomy" id="1610491"/>
    <lineage>
        <taxon>Bacteria</taxon>
        <taxon>Pseudomonadati</taxon>
        <taxon>Pseudomonadota</taxon>
        <taxon>Betaproteobacteria</taxon>
        <taxon>Burkholderiales</taxon>
        <taxon>Comamonadaceae</taxon>
        <taxon>Lampropedia</taxon>
    </lineage>
</organism>
<dbReference type="RefSeq" id="WP_046741954.1">
    <property type="nucleotide sequence ID" value="NZ_LBNQ01000025.1"/>
</dbReference>
<evidence type="ECO:0000313" key="13">
    <source>
        <dbReference type="EMBL" id="KKW67732.1"/>
    </source>
</evidence>
<dbReference type="Pfam" id="PF00984">
    <property type="entry name" value="UDPG_MGDP_dh"/>
    <property type="match status" value="1"/>
</dbReference>
<gene>
    <name evidence="13" type="ORF">AAV94_08835</name>
</gene>